<dbReference type="HOGENOM" id="CLU_3024476_0_0_6"/>
<dbReference type="Proteomes" id="UP000002671">
    <property type="component" value="Chromosome"/>
</dbReference>
<proteinExistence type="predicted"/>
<feature type="region of interest" description="Disordered" evidence="1">
    <location>
        <begin position="1"/>
        <end position="55"/>
    </location>
</feature>
<evidence type="ECO:0000313" key="2">
    <source>
        <dbReference type="EMBL" id="AAO90983.1"/>
    </source>
</evidence>
<dbReference type="RefSeq" id="NP_820469.1">
    <property type="nucleotide sequence ID" value="NC_002971.4"/>
</dbReference>
<evidence type="ECO:0000256" key="1">
    <source>
        <dbReference type="SAM" id="MobiDB-lite"/>
    </source>
</evidence>
<accession>Q83BL8</accession>
<evidence type="ECO:0000313" key="3">
    <source>
        <dbReference type="Proteomes" id="UP000002671"/>
    </source>
</evidence>
<sequence>MVKDKNLKPVIPHPSPSRPPRHPAQAGIQRTCAQRTEGAPSSRLRGNDEMAVTCG</sequence>
<dbReference type="AlphaFoldDB" id="Q83BL8"/>
<dbReference type="GeneID" id="1209396"/>
<dbReference type="KEGG" id="cbu:CBU_1486"/>
<dbReference type="PATRIC" id="fig|227377.7.peg.1486"/>
<organism evidence="2 3">
    <name type="scientific">Coxiella burnetii (strain RSA 493 / Nine Mile phase I)</name>
    <dbReference type="NCBI Taxonomy" id="227377"/>
    <lineage>
        <taxon>Bacteria</taxon>
        <taxon>Pseudomonadati</taxon>
        <taxon>Pseudomonadota</taxon>
        <taxon>Gammaproteobacteria</taxon>
        <taxon>Legionellales</taxon>
        <taxon>Coxiellaceae</taxon>
        <taxon>Coxiella</taxon>
    </lineage>
</organism>
<gene>
    <name evidence="2" type="ordered locus">CBU_1486</name>
</gene>
<dbReference type="RefSeq" id="WP_010958259.1">
    <property type="nucleotide sequence ID" value="NC_002971.4"/>
</dbReference>
<keyword evidence="3" id="KW-1185">Reference proteome</keyword>
<protein>
    <submittedName>
        <fullName evidence="2">Uncharacterized protein</fullName>
    </submittedName>
</protein>
<dbReference type="EMBL" id="AE016828">
    <property type="protein sequence ID" value="AAO90983.1"/>
    <property type="molecule type" value="Genomic_DNA"/>
</dbReference>
<reference evidence="2 3" key="2">
    <citation type="journal article" date="2009" name="Infect. Immun.">
        <title>Comparative genomics reveal extensive transposon-mediated genomic plasticity and diversity among potential effector proteins within the genus Coxiella.</title>
        <authorList>
            <person name="Beare P.A."/>
            <person name="Unsworth N."/>
            <person name="Andoh M."/>
            <person name="Voth D.E."/>
            <person name="Omsland A."/>
            <person name="Gilk S.D."/>
            <person name="Williams K.P."/>
            <person name="Sobral B.W."/>
            <person name="Kupko J.J.III."/>
            <person name="Porcella S.F."/>
            <person name="Samuel J.E."/>
            <person name="Heinzen R.A."/>
        </authorList>
    </citation>
    <scope>NUCLEOTIDE SEQUENCE [LARGE SCALE GENOMIC DNA]</scope>
    <source>
        <strain evidence="3">RSA 493 / Nine Mile phase I</strain>
    </source>
</reference>
<reference evidence="2 3" key="1">
    <citation type="journal article" date="2003" name="Proc. Natl. Acad. Sci. U.S.A.">
        <title>Complete genome sequence of the Q-fever pathogen, Coxiella burnetii.</title>
        <authorList>
            <person name="Seshadri R."/>
            <person name="Paulsen I.T."/>
            <person name="Eisen J.A."/>
            <person name="Read T.D."/>
            <person name="Nelson K.E."/>
            <person name="Nelson W.C."/>
            <person name="Ward N.L."/>
            <person name="Tettelin H."/>
            <person name="Davidsen T.M."/>
            <person name="Beanan M.J."/>
            <person name="Deboy R.T."/>
            <person name="Daugherty S.C."/>
            <person name="Brinkac L.M."/>
            <person name="Madupu R."/>
            <person name="Dodson R.J."/>
            <person name="Khouri H.M."/>
            <person name="Lee K.H."/>
            <person name="Carty H.A."/>
            <person name="Scanlan D."/>
            <person name="Heinzen R.A."/>
            <person name="Thompson H.A."/>
            <person name="Samuel J.E."/>
            <person name="Fraser C.M."/>
            <person name="Heidelberg J.F."/>
        </authorList>
    </citation>
    <scope>NUCLEOTIDE SEQUENCE [LARGE SCALE GENOMIC DNA]</scope>
    <source>
        <strain evidence="3">RSA 493 / Nine Mile phase I</strain>
    </source>
</reference>
<name>Q83BL8_COXBU</name>
<dbReference type="EnsemblBacteria" id="AAO90983">
    <property type="protein sequence ID" value="AAO90983"/>
    <property type="gene ID" value="CBU_1486"/>
</dbReference>